<dbReference type="InterPro" id="IPR000276">
    <property type="entry name" value="GPCR_Rhodpsn"/>
</dbReference>
<evidence type="ECO:0000256" key="7">
    <source>
        <dbReference type="ARBA" id="ARBA00023040"/>
    </source>
</evidence>
<evidence type="ECO:0000313" key="13">
    <source>
        <dbReference type="Ensembl" id="ENSSSCP00055023831.1"/>
    </source>
</evidence>
<evidence type="ECO:0000256" key="3">
    <source>
        <dbReference type="ARBA" id="ARBA00022606"/>
    </source>
</evidence>
<evidence type="ECO:0000256" key="5">
    <source>
        <dbReference type="ARBA" id="ARBA00022725"/>
    </source>
</evidence>
<dbReference type="CDD" id="cd15234">
    <property type="entry name" value="7tmA_OR7-like"/>
    <property type="match status" value="1"/>
</dbReference>
<dbReference type="AlphaFoldDB" id="A0A8D1QRT7"/>
<dbReference type="GO" id="GO:0004930">
    <property type="term" value="F:G protein-coupled receptor activity"/>
    <property type="evidence" value="ECO:0007669"/>
    <property type="project" value="UniProtKB-KW"/>
</dbReference>
<keyword evidence="5" id="KW-0552">Olfaction</keyword>
<evidence type="ECO:0000256" key="9">
    <source>
        <dbReference type="ARBA" id="ARBA00023170"/>
    </source>
</evidence>
<protein>
    <submittedName>
        <fullName evidence="13">Olfactory receptor 18-like</fullName>
    </submittedName>
</protein>
<dbReference type="Proteomes" id="UP000694722">
    <property type="component" value="Unplaced"/>
</dbReference>
<dbReference type="Gene3D" id="1.20.1070.10">
    <property type="entry name" value="Rhodopsin 7-helix transmembrane proteins"/>
    <property type="match status" value="1"/>
</dbReference>
<keyword evidence="6 11" id="KW-1133">Transmembrane helix</keyword>
<feature type="domain" description="G-protein coupled receptors family 1 profile" evidence="12">
    <location>
        <begin position="67"/>
        <end position="317"/>
    </location>
</feature>
<comment type="subcellular location">
    <subcellularLocation>
        <location evidence="2">Membrane</location>
        <topology evidence="2">Multi-pass membrane protein</topology>
    </subcellularLocation>
</comment>
<dbReference type="PRINTS" id="PR00237">
    <property type="entry name" value="GPCRRHODOPSN"/>
</dbReference>
<evidence type="ECO:0000256" key="6">
    <source>
        <dbReference type="ARBA" id="ARBA00022989"/>
    </source>
</evidence>
<feature type="transmembrane region" description="Helical" evidence="11">
    <location>
        <begin position="158"/>
        <end position="180"/>
    </location>
</feature>
<feature type="transmembrane region" description="Helical" evidence="11">
    <location>
        <begin position="264"/>
        <end position="287"/>
    </location>
</feature>
<keyword evidence="9" id="KW-0675">Receptor</keyword>
<feature type="transmembrane region" description="Helical" evidence="11">
    <location>
        <begin position="85"/>
        <end position="104"/>
    </location>
</feature>
<name>A0A8D1QRT7_PIG</name>
<dbReference type="InterPro" id="IPR017452">
    <property type="entry name" value="GPCR_Rhodpsn_7TM"/>
</dbReference>
<dbReference type="Proteomes" id="UP000694724">
    <property type="component" value="Unplaced"/>
</dbReference>
<feature type="transmembrane region" description="Helical" evidence="11">
    <location>
        <begin position="223"/>
        <end position="244"/>
    </location>
</feature>
<evidence type="ECO:0000259" key="12">
    <source>
        <dbReference type="PROSITE" id="PS50262"/>
    </source>
</evidence>
<dbReference type="GO" id="GO:0016020">
    <property type="term" value="C:membrane"/>
    <property type="evidence" value="ECO:0007669"/>
    <property type="project" value="UniProtKB-SubCell"/>
</dbReference>
<dbReference type="FunFam" id="1.20.1070.10:FF:000009">
    <property type="entry name" value="Olfactory receptor"/>
    <property type="match status" value="1"/>
</dbReference>
<keyword evidence="3" id="KW-0716">Sensory transduction</keyword>
<evidence type="ECO:0000313" key="14">
    <source>
        <dbReference type="Proteomes" id="UP000694724"/>
    </source>
</evidence>
<feature type="transmembrane region" description="Helical" evidence="11">
    <location>
        <begin position="52"/>
        <end position="73"/>
    </location>
</feature>
<proteinExistence type="predicted"/>
<dbReference type="GO" id="GO:0004984">
    <property type="term" value="F:olfactory receptor activity"/>
    <property type="evidence" value="ECO:0007669"/>
    <property type="project" value="InterPro"/>
</dbReference>
<keyword evidence="8 11" id="KW-0472">Membrane</keyword>
<feature type="transmembrane region" description="Helical" evidence="11">
    <location>
        <begin position="299"/>
        <end position="319"/>
    </location>
</feature>
<dbReference type="PRINTS" id="PR00245">
    <property type="entry name" value="OLFACTORYR"/>
</dbReference>
<evidence type="ECO:0000256" key="10">
    <source>
        <dbReference type="ARBA" id="ARBA00023224"/>
    </source>
</evidence>
<dbReference type="InterPro" id="IPR000725">
    <property type="entry name" value="Olfact_rcpt"/>
</dbReference>
<dbReference type="PANTHER" id="PTHR48001">
    <property type="entry name" value="OLFACTORY RECEPTOR"/>
    <property type="match status" value="1"/>
</dbReference>
<gene>
    <name evidence="13" type="primary">LOC100520888</name>
</gene>
<keyword evidence="10" id="KW-0807">Transducer</keyword>
<evidence type="ECO:0000256" key="11">
    <source>
        <dbReference type="SAM" id="Phobius"/>
    </source>
</evidence>
<keyword evidence="4 11" id="KW-0812">Transmembrane</keyword>
<evidence type="ECO:0000256" key="4">
    <source>
        <dbReference type="ARBA" id="ARBA00022692"/>
    </source>
</evidence>
<dbReference type="SUPFAM" id="SSF81321">
    <property type="entry name" value="Family A G protein-coupled receptor-like"/>
    <property type="match status" value="1"/>
</dbReference>
<dbReference type="Ensembl" id="ENSSSCT00040054601.1">
    <property type="protein sequence ID" value="ENSSSCP00040022697.1"/>
    <property type="gene ID" value="ENSSSCG00040040876.1"/>
</dbReference>
<dbReference type="Ensembl" id="ENSSSCT00055029921.1">
    <property type="protein sequence ID" value="ENSSSCP00055023831.1"/>
    <property type="gene ID" value="ENSSSCG00055015193.1"/>
</dbReference>
<accession>A0A8D1QRT7</accession>
<organism evidence="13 14">
    <name type="scientific">Sus scrofa</name>
    <name type="common">Pig</name>
    <dbReference type="NCBI Taxonomy" id="9823"/>
    <lineage>
        <taxon>Eukaryota</taxon>
        <taxon>Metazoa</taxon>
        <taxon>Chordata</taxon>
        <taxon>Craniata</taxon>
        <taxon>Vertebrata</taxon>
        <taxon>Euteleostomi</taxon>
        <taxon>Mammalia</taxon>
        <taxon>Eutheria</taxon>
        <taxon>Laurasiatheria</taxon>
        <taxon>Artiodactyla</taxon>
        <taxon>Suina</taxon>
        <taxon>Suidae</taxon>
        <taxon>Sus</taxon>
    </lineage>
</organism>
<evidence type="ECO:0000256" key="1">
    <source>
        <dbReference type="ARBA" id="ARBA00003929"/>
    </source>
</evidence>
<feature type="transmembrane region" description="Helical" evidence="11">
    <location>
        <begin position="124"/>
        <end position="146"/>
    </location>
</feature>
<dbReference type="Pfam" id="PF13853">
    <property type="entry name" value="7tm_4"/>
    <property type="match status" value="1"/>
</dbReference>
<evidence type="ECO:0000256" key="2">
    <source>
        <dbReference type="ARBA" id="ARBA00004141"/>
    </source>
</evidence>
<reference evidence="13" key="1">
    <citation type="submission" date="2025-05" db="UniProtKB">
        <authorList>
            <consortium name="Ensembl"/>
        </authorList>
    </citation>
    <scope>IDENTIFICATION</scope>
</reference>
<sequence>MDTYLGAPTLFCLFNPFFFFRRCPLNMEPQNLTLVSEFLLLGLTEDLDLQPLLFVLFLSMYLVTLLGNLLIILAVTSDSHLHTPMYFFLSNLSLADISISTITVPKMLVNLQTHRRSISYAGCLAQVTFFTLFASLESLLLAVMAYDRLVAICHPLHYLVIMNPHLCGLSVLVSLSISLLNSQLHYLMMSQLTFCADVEIPHFFCELSQLLNLACSDTSTSNILIYFIGAIFGGIPLSGILYSYTRILSSILRGSSSSGGRYKAFSTCGSHLSVVCLLYGTGLGVYLSSAISSSPRKGAVASVMYTVFTPMLNPFIYSLRNRDIKSALWAIISRIV</sequence>
<dbReference type="PROSITE" id="PS50262">
    <property type="entry name" value="G_PROTEIN_RECEP_F1_2"/>
    <property type="match status" value="1"/>
</dbReference>
<keyword evidence="7" id="KW-0297">G-protein coupled receptor</keyword>
<evidence type="ECO:0000256" key="8">
    <source>
        <dbReference type="ARBA" id="ARBA00023136"/>
    </source>
</evidence>
<comment type="function">
    <text evidence="1">Putative odorant or sperm cell receptor.</text>
</comment>